<dbReference type="AlphaFoldDB" id="A0AA89AUK5"/>
<dbReference type="PANTHER" id="PTHR42782">
    <property type="entry name" value="SI:CH73-314G15.3"/>
    <property type="match status" value="1"/>
</dbReference>
<dbReference type="Pfam" id="PF04305">
    <property type="entry name" value="DUF455"/>
    <property type="match status" value="1"/>
</dbReference>
<dbReference type="PANTHER" id="PTHR42782:SF4">
    <property type="entry name" value="DUF455 DOMAIN-CONTAINING PROTEIN"/>
    <property type="match status" value="1"/>
</dbReference>
<name>A0AA89AUK5_9ASTE</name>
<evidence type="ECO:0000256" key="1">
    <source>
        <dbReference type="SAM" id="MobiDB-lite"/>
    </source>
</evidence>
<protein>
    <recommendedName>
        <fullName evidence="4">DUF455 domain-containing protein</fullName>
    </recommendedName>
</protein>
<accession>A0AA89AUK5</accession>
<organism evidence="2 3">
    <name type="scientific">Escallonia herrerae</name>
    <dbReference type="NCBI Taxonomy" id="1293975"/>
    <lineage>
        <taxon>Eukaryota</taxon>
        <taxon>Viridiplantae</taxon>
        <taxon>Streptophyta</taxon>
        <taxon>Embryophyta</taxon>
        <taxon>Tracheophyta</taxon>
        <taxon>Spermatophyta</taxon>
        <taxon>Magnoliopsida</taxon>
        <taxon>eudicotyledons</taxon>
        <taxon>Gunneridae</taxon>
        <taxon>Pentapetalae</taxon>
        <taxon>asterids</taxon>
        <taxon>campanulids</taxon>
        <taxon>Escalloniales</taxon>
        <taxon>Escalloniaceae</taxon>
        <taxon>Escallonia</taxon>
    </lineage>
</organism>
<comment type="caution">
    <text evidence="2">The sequence shown here is derived from an EMBL/GenBank/DDBJ whole genome shotgun (WGS) entry which is preliminary data.</text>
</comment>
<keyword evidence="3" id="KW-1185">Reference proteome</keyword>
<proteinExistence type="predicted"/>
<feature type="non-terminal residue" evidence="2">
    <location>
        <position position="262"/>
    </location>
</feature>
<dbReference type="CDD" id="cd00657">
    <property type="entry name" value="Ferritin_like"/>
    <property type="match status" value="1"/>
</dbReference>
<sequence>MHQAKLKTMLSTTLRSAFCSPLPPHKYKLTNPLSSSPSSSLQHPQWPGLQNWRRNQLNQKRFWGPNGPTETSIESNDDDDDDACAVALMGSRSLAEMGALVLSTPDPLTKSKLSHMAFSRNKNYRFEIAQTRSLNSFLEERKENEGREHVSPKEIPDPKKSALPLNAFMLHNLANVELNAIDLAWDTVVRFSPHSELLGEGFYDDFAHVADDESRHFAWCSQRLAELGFSYGDIPAHNMLWRECEKSSDNVAARLALIPLVQ</sequence>
<evidence type="ECO:0008006" key="4">
    <source>
        <dbReference type="Google" id="ProtNLM"/>
    </source>
</evidence>
<feature type="region of interest" description="Disordered" evidence="1">
    <location>
        <begin position="29"/>
        <end position="48"/>
    </location>
</feature>
<evidence type="ECO:0000313" key="3">
    <source>
        <dbReference type="Proteomes" id="UP001188597"/>
    </source>
</evidence>
<dbReference type="EMBL" id="JAVXUP010001383">
    <property type="protein sequence ID" value="KAK3012376.1"/>
    <property type="molecule type" value="Genomic_DNA"/>
</dbReference>
<reference evidence="2" key="1">
    <citation type="submission" date="2022-12" db="EMBL/GenBank/DDBJ databases">
        <title>Draft genome assemblies for two species of Escallonia (Escalloniales).</title>
        <authorList>
            <person name="Chanderbali A."/>
            <person name="Dervinis C."/>
            <person name="Anghel I."/>
            <person name="Soltis D."/>
            <person name="Soltis P."/>
            <person name="Zapata F."/>
        </authorList>
    </citation>
    <scope>NUCLEOTIDE SEQUENCE</scope>
    <source>
        <strain evidence="2">UCBG64.0493</strain>
        <tissue evidence="2">Leaf</tissue>
    </source>
</reference>
<gene>
    <name evidence="2" type="ORF">RJ639_012733</name>
</gene>
<dbReference type="Proteomes" id="UP001188597">
    <property type="component" value="Unassembled WGS sequence"/>
</dbReference>
<feature type="compositionally biased region" description="Low complexity" evidence="1">
    <location>
        <begin position="32"/>
        <end position="41"/>
    </location>
</feature>
<evidence type="ECO:0000313" key="2">
    <source>
        <dbReference type="EMBL" id="KAK3012376.1"/>
    </source>
</evidence>
<feature type="region of interest" description="Disordered" evidence="1">
    <location>
        <begin position="59"/>
        <end position="79"/>
    </location>
</feature>
<dbReference type="InterPro" id="IPR007402">
    <property type="entry name" value="DUF455"/>
</dbReference>